<keyword evidence="3" id="KW-1185">Reference proteome</keyword>
<proteinExistence type="predicted"/>
<sequence>MISLSGTGGVHPTALSEFGGISTSSPRQGRRQQDSFHVPTLSPFAAPAHYRAGSVTAGSRGTTPIRRSGSLAPIVGGYAASGLGGPRASLSRAGSVAAESVGTVFTAGGTPVRRGRASLNLSSSAVRRTPSMLSVAGSGGNVGQGGRGAGMSVGEAMLDDYLNSADGQDDIDRMSVAGGSRAGTPAAAALLAGTVGAGTAYGGFHPGAEPSVLRRTVTPGASGGLRAGSRNRSVAPSPSPLRAAVGGTLRSGFGAPGRLYSVTPSRGGSPAVGQKRGVESVQGDAWERMSSL</sequence>
<comment type="caution">
    <text evidence="2">The sequence shown here is derived from an EMBL/GenBank/DDBJ whole genome shotgun (WGS) entry which is preliminary data.</text>
</comment>
<evidence type="ECO:0000256" key="1">
    <source>
        <dbReference type="SAM" id="MobiDB-lite"/>
    </source>
</evidence>
<feature type="region of interest" description="Disordered" evidence="1">
    <location>
        <begin position="1"/>
        <end position="34"/>
    </location>
</feature>
<dbReference type="EMBL" id="JAPDMQ010001740">
    <property type="protein sequence ID" value="KAK0517621.1"/>
    <property type="molecule type" value="Genomic_DNA"/>
</dbReference>
<reference evidence="2" key="1">
    <citation type="journal article" date="2023" name="PhytoFront">
        <title>Draft Genome Resources of Seven Strains of Tilletia horrida, Causal Agent of Kernel Smut of Rice.</title>
        <authorList>
            <person name="Khanal S."/>
            <person name="Antony Babu S."/>
            <person name="Zhou X.G."/>
        </authorList>
    </citation>
    <scope>NUCLEOTIDE SEQUENCE</scope>
    <source>
        <strain evidence="2">TX3</strain>
    </source>
</reference>
<protein>
    <submittedName>
        <fullName evidence="2">Uncharacterized protein</fullName>
    </submittedName>
</protein>
<gene>
    <name evidence="2" type="ORF">OC842_008053</name>
</gene>
<dbReference type="Proteomes" id="UP001176521">
    <property type="component" value="Unassembled WGS sequence"/>
</dbReference>
<name>A0AAN6G302_9BASI</name>
<feature type="region of interest" description="Disordered" evidence="1">
    <location>
        <begin position="219"/>
        <end position="292"/>
    </location>
</feature>
<organism evidence="2 3">
    <name type="scientific">Tilletia horrida</name>
    <dbReference type="NCBI Taxonomy" id="155126"/>
    <lineage>
        <taxon>Eukaryota</taxon>
        <taxon>Fungi</taxon>
        <taxon>Dikarya</taxon>
        <taxon>Basidiomycota</taxon>
        <taxon>Ustilaginomycotina</taxon>
        <taxon>Exobasidiomycetes</taxon>
        <taxon>Tilletiales</taxon>
        <taxon>Tilletiaceae</taxon>
        <taxon>Tilletia</taxon>
    </lineage>
</organism>
<dbReference type="AlphaFoldDB" id="A0AAN6G302"/>
<accession>A0AAN6G302</accession>
<evidence type="ECO:0000313" key="3">
    <source>
        <dbReference type="Proteomes" id="UP001176521"/>
    </source>
</evidence>
<feature type="non-terminal residue" evidence="2">
    <location>
        <position position="292"/>
    </location>
</feature>
<evidence type="ECO:0000313" key="2">
    <source>
        <dbReference type="EMBL" id="KAK0517621.1"/>
    </source>
</evidence>